<feature type="domain" description="SH2" evidence="4">
    <location>
        <begin position="648"/>
        <end position="753"/>
    </location>
</feature>
<evidence type="ECO:0000256" key="2">
    <source>
        <dbReference type="PROSITE-ProRule" id="PRU00191"/>
    </source>
</evidence>
<feature type="compositionally biased region" description="Polar residues" evidence="3">
    <location>
        <begin position="319"/>
        <end position="342"/>
    </location>
</feature>
<feature type="region of interest" description="Disordered" evidence="3">
    <location>
        <begin position="66"/>
        <end position="550"/>
    </location>
</feature>
<accession>A0A059VFL2</accession>
<dbReference type="SUPFAM" id="SSF55550">
    <property type="entry name" value="SH2 domain"/>
    <property type="match status" value="1"/>
</dbReference>
<dbReference type="AlphaFoldDB" id="A0A059VFL2"/>
<feature type="compositionally biased region" description="Acidic residues" evidence="3">
    <location>
        <begin position="152"/>
        <end position="168"/>
    </location>
</feature>
<dbReference type="InterPro" id="IPR000980">
    <property type="entry name" value="SH2"/>
</dbReference>
<reference evidence="5" key="1">
    <citation type="journal article" date="2014" name="Acta Biochim. Biophys. Sin.">
        <title>A novel member of B-cell linker protein identified in lamprey, Lampetra japonica.</title>
        <authorList>
            <person name="Han Y."/>
            <person name="Liu X."/>
            <person name="Yu T."/>
            <person name="Shi B."/>
            <person name="Xiao R."/>
            <person name="Pang Y."/>
            <person name="Li Q."/>
        </authorList>
    </citation>
    <scope>NUCLEOTIDE SEQUENCE</scope>
</reference>
<dbReference type="PANTHER" id="PTHR14098:SF14">
    <property type="entry name" value="SH2 DOMAIN-CONTAINING PROTEIN"/>
    <property type="match status" value="1"/>
</dbReference>
<sequence length="755" mass="83317">MSARQPKNKNVQLWKPQDVVDWFRQNKLEDCASVARRNQIDGKALLDPHPSVLQMFPERSRMKVQILSKTLGEQPRTPWNKFSSSKLVPNPPDKDYTAQPPAQTGDGWSENEFDTEDDEDDDYEEPDADPNIPPSAQATRVSLCPEPSQPSSEDDSYEEPNVEGPDYDDPSKLEDDYEQTPCEKQKYPPIMATSIGGGDDDDDKDYIDKDSISINSSKSASLERRSNDGEDQEDYVVPVENVPNESCFLKGEPSLSMRPGTRPKPHEKPTTLYPYSLPPKPVPDRLPSLHKPFLPSTPKPGSDNSQAFLKTRSLEKSIQHSSSIATNLNQTLPNSFKVSSPTHPKLSSARAHPLHLNANIPATVPRPKPTPNMISAPHMTATHLGGAPKCPPKPSFNADAPPSQAIPGGSGPPPPFGRKVNNGHGGFSLPIPEKPLKPKGYPTTAHATMHAPPPVQTGHRSQQRKVPHEGFAQPVFPPRPQHTSHQEGACRDSESDNDDYEIPNEEEQKEIPQKINDHMNRYPHPTPPPPSRPAPLGPPPVDRVSKPNAAGRSLIMNKEILSEISAMPRSPLLPQSSRKPSLLSGNQAGHKPHVSPGSIKRSEEDQRMFAGDTSTKQSLGHSSSFSSRGGGTAVGGLSPSPCSIPPEINNCDRKTAEAMVRKNNKDGAFMVRTSSKDKTNQPYTLVIYYEEKIFNIPIRYLEKYNKYALGTEKAKEEKFDSILDIIEHYKKLPLLLIGGQHGIKKSTLLIHQVRI</sequence>
<evidence type="ECO:0000259" key="4">
    <source>
        <dbReference type="PROSITE" id="PS50001"/>
    </source>
</evidence>
<dbReference type="GO" id="GO:0005737">
    <property type="term" value="C:cytoplasm"/>
    <property type="evidence" value="ECO:0007669"/>
    <property type="project" value="UniProtKB-ARBA"/>
</dbReference>
<dbReference type="GO" id="GO:0007169">
    <property type="term" value="P:cell surface receptor protein tyrosine kinase signaling pathway"/>
    <property type="evidence" value="ECO:0007669"/>
    <property type="project" value="TreeGrafter"/>
</dbReference>
<dbReference type="SUPFAM" id="SSF47769">
    <property type="entry name" value="SAM/Pointed domain"/>
    <property type="match status" value="1"/>
</dbReference>
<feature type="compositionally biased region" description="Basic and acidic residues" evidence="3">
    <location>
        <begin position="484"/>
        <end position="494"/>
    </location>
</feature>
<dbReference type="FunFam" id="3.30.505.10:FF:000016">
    <property type="entry name" value="B-cell linker protein isoform 2"/>
    <property type="match status" value="1"/>
</dbReference>
<evidence type="ECO:0000313" key="5">
    <source>
        <dbReference type="EMBL" id="AHZ97950.1"/>
    </source>
</evidence>
<dbReference type="GO" id="GO:0035556">
    <property type="term" value="P:intracellular signal transduction"/>
    <property type="evidence" value="ECO:0007669"/>
    <property type="project" value="TreeGrafter"/>
</dbReference>
<dbReference type="PANTHER" id="PTHR14098">
    <property type="entry name" value="SH2 DOMAIN CONTAINING PROTEIN"/>
    <property type="match status" value="1"/>
</dbReference>
<dbReference type="Gene3D" id="3.30.505.10">
    <property type="entry name" value="SH2 domain"/>
    <property type="match status" value="1"/>
</dbReference>
<evidence type="ECO:0000256" key="1">
    <source>
        <dbReference type="ARBA" id="ARBA00022999"/>
    </source>
</evidence>
<dbReference type="Pfam" id="PF00017">
    <property type="entry name" value="SH2"/>
    <property type="match status" value="1"/>
</dbReference>
<feature type="compositionally biased region" description="Pro residues" evidence="3">
    <location>
        <begin position="524"/>
        <end position="541"/>
    </location>
</feature>
<name>A0A059VFL2_LETCA</name>
<dbReference type="EMBL" id="KF692036">
    <property type="protein sequence ID" value="AHZ97950.1"/>
    <property type="molecule type" value="mRNA"/>
</dbReference>
<dbReference type="InterPro" id="IPR013761">
    <property type="entry name" value="SAM/pointed_sf"/>
</dbReference>
<dbReference type="InterPro" id="IPR036860">
    <property type="entry name" value="SH2_dom_sf"/>
</dbReference>
<dbReference type="SMART" id="SM00252">
    <property type="entry name" value="SH2"/>
    <property type="match status" value="1"/>
</dbReference>
<dbReference type="Gene3D" id="1.10.150.50">
    <property type="entry name" value="Transcription Factor, Ets-1"/>
    <property type="match status" value="1"/>
</dbReference>
<keyword evidence="1 2" id="KW-0727">SH2 domain</keyword>
<feature type="compositionally biased region" description="Low complexity" evidence="3">
    <location>
        <begin position="618"/>
        <end position="627"/>
    </location>
</feature>
<proteinExistence type="evidence at transcript level"/>
<feature type="compositionally biased region" description="Basic and acidic residues" evidence="3">
    <location>
        <begin position="509"/>
        <end position="520"/>
    </location>
</feature>
<dbReference type="SMR" id="A0A059VFL2"/>
<dbReference type="InterPro" id="IPR051751">
    <property type="entry name" value="Immunoreceptor_sig_adapters"/>
</dbReference>
<dbReference type="PROSITE" id="PS50001">
    <property type="entry name" value="SH2"/>
    <property type="match status" value="1"/>
</dbReference>
<feature type="compositionally biased region" description="Polar residues" evidence="3">
    <location>
        <begin position="573"/>
        <end position="587"/>
    </location>
</feature>
<feature type="compositionally biased region" description="Acidic residues" evidence="3">
    <location>
        <begin position="109"/>
        <end position="128"/>
    </location>
</feature>
<protein>
    <submittedName>
        <fullName evidence="5">B-cell linker-like protein</fullName>
    </submittedName>
</protein>
<feature type="region of interest" description="Disordered" evidence="3">
    <location>
        <begin position="568"/>
        <end position="648"/>
    </location>
</feature>
<evidence type="ECO:0000256" key="3">
    <source>
        <dbReference type="SAM" id="MobiDB-lite"/>
    </source>
</evidence>
<feature type="compositionally biased region" description="Acidic residues" evidence="3">
    <location>
        <begin position="495"/>
        <end position="508"/>
    </location>
</feature>
<organism evidence="5">
    <name type="scientific">Lethenteron camtschaticum</name>
    <name type="common">Japanese lamprey</name>
    <name type="synonym">Lampetra japonica</name>
    <dbReference type="NCBI Taxonomy" id="980415"/>
    <lineage>
        <taxon>Eukaryota</taxon>
        <taxon>Metazoa</taxon>
        <taxon>Chordata</taxon>
        <taxon>Craniata</taxon>
        <taxon>Vertebrata</taxon>
        <taxon>Cyclostomata</taxon>
        <taxon>Hyperoartia</taxon>
        <taxon>Petromyzontiformes</taxon>
        <taxon>Petromyzontidae</taxon>
        <taxon>Lethenteron</taxon>
    </lineage>
</organism>